<evidence type="ECO:0000256" key="2">
    <source>
        <dbReference type="ARBA" id="ARBA00007447"/>
    </source>
</evidence>
<evidence type="ECO:0000256" key="6">
    <source>
        <dbReference type="ARBA" id="ARBA00022801"/>
    </source>
</evidence>
<dbReference type="STRING" id="91928.A0A0D1YPV6"/>
<dbReference type="InterPro" id="IPR033876">
    <property type="entry name" value="SAP-like"/>
</dbReference>
<name>A0A0D1YPV6_9EURO</name>
<comment type="subcellular location">
    <subcellularLocation>
        <location evidence="1">Cell membrane</location>
        <topology evidence="1">Lipid-anchor</topology>
        <topology evidence="1">GPI-anchor</topology>
    </subcellularLocation>
</comment>
<evidence type="ECO:0000313" key="13">
    <source>
        <dbReference type="Proteomes" id="UP000053328"/>
    </source>
</evidence>
<dbReference type="PANTHER" id="PTHR47966:SF65">
    <property type="entry name" value="ASPARTIC-TYPE ENDOPEPTIDASE"/>
    <property type="match status" value="1"/>
</dbReference>
<evidence type="ECO:0000256" key="8">
    <source>
        <dbReference type="PIRSR" id="PIRSR601461-2"/>
    </source>
</evidence>
<evidence type="ECO:0000256" key="5">
    <source>
        <dbReference type="ARBA" id="ARBA00022750"/>
    </source>
</evidence>
<feature type="disulfide bond" evidence="8">
    <location>
        <begin position="318"/>
        <end position="353"/>
    </location>
</feature>
<dbReference type="PANTHER" id="PTHR47966">
    <property type="entry name" value="BETA-SITE APP-CLEAVING ENZYME, ISOFORM A-RELATED"/>
    <property type="match status" value="1"/>
</dbReference>
<organism evidence="12 13">
    <name type="scientific">Exophiala spinifera</name>
    <dbReference type="NCBI Taxonomy" id="91928"/>
    <lineage>
        <taxon>Eukaryota</taxon>
        <taxon>Fungi</taxon>
        <taxon>Dikarya</taxon>
        <taxon>Ascomycota</taxon>
        <taxon>Pezizomycotina</taxon>
        <taxon>Eurotiomycetes</taxon>
        <taxon>Chaetothyriomycetidae</taxon>
        <taxon>Chaetothyriales</taxon>
        <taxon>Herpotrichiellaceae</taxon>
        <taxon>Exophiala</taxon>
    </lineage>
</organism>
<proteinExistence type="inferred from homology"/>
<keyword evidence="3 9" id="KW-0645">Protease</keyword>
<evidence type="ECO:0000256" key="10">
    <source>
        <dbReference type="SAM" id="SignalP"/>
    </source>
</evidence>
<dbReference type="Proteomes" id="UP000053328">
    <property type="component" value="Unassembled WGS sequence"/>
</dbReference>
<gene>
    <name evidence="12" type="ORF">PV08_04452</name>
</gene>
<dbReference type="RefSeq" id="XP_016237477.1">
    <property type="nucleotide sequence ID" value="XM_016378800.1"/>
</dbReference>
<dbReference type="CDD" id="cd05474">
    <property type="entry name" value="SAP_like"/>
    <property type="match status" value="1"/>
</dbReference>
<dbReference type="GO" id="GO:0004190">
    <property type="term" value="F:aspartic-type endopeptidase activity"/>
    <property type="evidence" value="ECO:0007669"/>
    <property type="project" value="UniProtKB-KW"/>
</dbReference>
<dbReference type="GO" id="GO:0006508">
    <property type="term" value="P:proteolysis"/>
    <property type="evidence" value="ECO:0007669"/>
    <property type="project" value="UniProtKB-KW"/>
</dbReference>
<keyword evidence="5 9" id="KW-0064">Aspartyl protease</keyword>
<dbReference type="InterPro" id="IPR021109">
    <property type="entry name" value="Peptidase_aspartic_dom_sf"/>
</dbReference>
<dbReference type="EMBL" id="KN847494">
    <property type="protein sequence ID" value="KIW17261.1"/>
    <property type="molecule type" value="Genomic_DNA"/>
</dbReference>
<evidence type="ECO:0000256" key="4">
    <source>
        <dbReference type="ARBA" id="ARBA00022729"/>
    </source>
</evidence>
<keyword evidence="6 9" id="KW-0378">Hydrolase</keyword>
<keyword evidence="13" id="KW-1185">Reference proteome</keyword>
<dbReference type="GeneID" id="27331535"/>
<protein>
    <recommendedName>
        <fullName evidence="11">Peptidase A1 domain-containing protein</fullName>
    </recommendedName>
</protein>
<feature type="active site" evidence="7">
    <location>
        <position position="288"/>
    </location>
</feature>
<dbReference type="InterPro" id="IPR033121">
    <property type="entry name" value="PEPTIDASE_A1"/>
</dbReference>
<dbReference type="HOGENOM" id="CLU_013253_9_3_1"/>
<evidence type="ECO:0000256" key="9">
    <source>
        <dbReference type="RuleBase" id="RU000454"/>
    </source>
</evidence>
<dbReference type="PROSITE" id="PS00141">
    <property type="entry name" value="ASP_PROTEASE"/>
    <property type="match status" value="2"/>
</dbReference>
<dbReference type="PROSITE" id="PS51767">
    <property type="entry name" value="PEPTIDASE_A1"/>
    <property type="match status" value="1"/>
</dbReference>
<feature type="domain" description="Peptidase A1" evidence="11">
    <location>
        <begin position="73"/>
        <end position="388"/>
    </location>
</feature>
<dbReference type="OrthoDB" id="771136at2759"/>
<feature type="signal peptide" evidence="10">
    <location>
        <begin position="1"/>
        <end position="28"/>
    </location>
</feature>
<keyword evidence="4 10" id="KW-0732">Signal</keyword>
<evidence type="ECO:0000256" key="7">
    <source>
        <dbReference type="PIRSR" id="PIRSR601461-1"/>
    </source>
</evidence>
<keyword evidence="8" id="KW-1015">Disulfide bond</keyword>
<evidence type="ECO:0000313" key="12">
    <source>
        <dbReference type="EMBL" id="KIW17261.1"/>
    </source>
</evidence>
<dbReference type="VEuPathDB" id="FungiDB:PV08_04452"/>
<dbReference type="InterPro" id="IPR001969">
    <property type="entry name" value="Aspartic_peptidase_AS"/>
</dbReference>
<dbReference type="PRINTS" id="PR00792">
    <property type="entry name" value="PEPSIN"/>
</dbReference>
<evidence type="ECO:0000256" key="1">
    <source>
        <dbReference type="ARBA" id="ARBA00004609"/>
    </source>
</evidence>
<reference evidence="12 13" key="1">
    <citation type="submission" date="2015-01" db="EMBL/GenBank/DDBJ databases">
        <title>The Genome Sequence of Exophiala spinifera CBS89968.</title>
        <authorList>
            <consortium name="The Broad Institute Genomics Platform"/>
            <person name="Cuomo C."/>
            <person name="de Hoog S."/>
            <person name="Gorbushina A."/>
            <person name="Stielow B."/>
            <person name="Teixiera M."/>
            <person name="Abouelleil A."/>
            <person name="Chapman S.B."/>
            <person name="Priest M."/>
            <person name="Young S.K."/>
            <person name="Wortman J."/>
            <person name="Nusbaum C."/>
            <person name="Birren B."/>
        </authorList>
    </citation>
    <scope>NUCLEOTIDE SEQUENCE [LARGE SCALE GENOMIC DNA]</scope>
    <source>
        <strain evidence="12 13">CBS 89968</strain>
    </source>
</reference>
<dbReference type="AlphaFoldDB" id="A0A0D1YPV6"/>
<accession>A0A0D1YPV6</accession>
<dbReference type="GO" id="GO:0005886">
    <property type="term" value="C:plasma membrane"/>
    <property type="evidence" value="ECO:0007669"/>
    <property type="project" value="UniProtKB-SubCell"/>
</dbReference>
<sequence>MYSFNLLVTTILVVLSLLLTFLIASVETSPIGNKAETTSSPRTLRLPIRRQASSHGKRSNVFSGTLQNVEWSYLIDVQVGTPPQSLSLVFDTGSSDTWVFSPEACSSDAQCAGSFNSSVSSTFDDTSPGSFAISYGDQSHVEGDYFIDDLRVSNATISALTMGLAKTGQFQGVATSHGIMGAGYVLNEAVTGANEYPNIVYELVSQNIIGNYSFSLWLDDLFASTGTILFGGYDSSRFHGSLTTMHTLANANGMISTFLVSMLSLGATYKNRTTTFTSPTFNGAALLDSGTATTHVPSAVYAGLANYFGADANGVVDCRLGQTEGHASFGFVGVTIRVPFSELSLLDSTTGLCTFGFFDGGESLILGDTFLRSAYVYYDLGNNEIGLAQTAY</sequence>
<feature type="active site" evidence="7">
    <location>
        <position position="91"/>
    </location>
</feature>
<feature type="chain" id="PRO_5002252082" description="Peptidase A1 domain-containing protein" evidence="10">
    <location>
        <begin position="29"/>
        <end position="392"/>
    </location>
</feature>
<dbReference type="SUPFAM" id="SSF50630">
    <property type="entry name" value="Acid proteases"/>
    <property type="match status" value="1"/>
</dbReference>
<evidence type="ECO:0000256" key="3">
    <source>
        <dbReference type="ARBA" id="ARBA00022670"/>
    </source>
</evidence>
<evidence type="ECO:0000259" key="11">
    <source>
        <dbReference type="PROSITE" id="PS51767"/>
    </source>
</evidence>
<comment type="similarity">
    <text evidence="2 9">Belongs to the peptidase A1 family.</text>
</comment>
<dbReference type="InterPro" id="IPR001461">
    <property type="entry name" value="Aspartic_peptidase_A1"/>
</dbReference>
<dbReference type="Pfam" id="PF00026">
    <property type="entry name" value="Asp"/>
    <property type="match status" value="1"/>
</dbReference>
<dbReference type="Gene3D" id="2.40.70.10">
    <property type="entry name" value="Acid Proteases"/>
    <property type="match status" value="2"/>
</dbReference>